<dbReference type="Proteomes" id="UP001589833">
    <property type="component" value="Unassembled WGS sequence"/>
</dbReference>
<organism evidence="1 2">
    <name type="scientific">Halalkalibacter alkalisediminis</name>
    <dbReference type="NCBI Taxonomy" id="935616"/>
    <lineage>
        <taxon>Bacteria</taxon>
        <taxon>Bacillati</taxon>
        <taxon>Bacillota</taxon>
        <taxon>Bacilli</taxon>
        <taxon>Bacillales</taxon>
        <taxon>Bacillaceae</taxon>
        <taxon>Halalkalibacter</taxon>
    </lineage>
</organism>
<reference evidence="1 2" key="1">
    <citation type="submission" date="2024-09" db="EMBL/GenBank/DDBJ databases">
        <authorList>
            <person name="Sun Q."/>
            <person name="Mori K."/>
        </authorList>
    </citation>
    <scope>NUCLEOTIDE SEQUENCE [LARGE SCALE GENOMIC DNA]</scope>
    <source>
        <strain evidence="1 2">NCAIM B.02301</strain>
    </source>
</reference>
<keyword evidence="2" id="KW-1185">Reference proteome</keyword>
<accession>A0ABV6NAD4</accession>
<name>A0ABV6NAD4_9BACI</name>
<sequence length="124" mass="13989">MFKRTSLVKDIHVRSVSSSSIFQIGDSTHITPRSRALAVQRQAELFYGKEGDFNQYSVFNKPIPKPQTLEHVAFSKYNISPFIKVNHIDILGVSASAVLHIGSTKTFESEARVKHIRQLFGTKE</sequence>
<dbReference type="InterPro" id="IPR024496">
    <property type="entry name" value="Spore_germ_GerPE"/>
</dbReference>
<evidence type="ECO:0000313" key="1">
    <source>
        <dbReference type="EMBL" id="MFC0557690.1"/>
    </source>
</evidence>
<evidence type="ECO:0000313" key="2">
    <source>
        <dbReference type="Proteomes" id="UP001589833"/>
    </source>
</evidence>
<dbReference type="Pfam" id="PF10970">
    <property type="entry name" value="GerPE"/>
    <property type="match status" value="1"/>
</dbReference>
<dbReference type="EMBL" id="JBHLTR010000003">
    <property type="protein sequence ID" value="MFC0557690.1"/>
    <property type="molecule type" value="Genomic_DNA"/>
</dbReference>
<protein>
    <submittedName>
        <fullName evidence="1">Spore germination protein GerPE</fullName>
    </submittedName>
</protein>
<proteinExistence type="predicted"/>
<comment type="caution">
    <text evidence="1">The sequence shown here is derived from an EMBL/GenBank/DDBJ whole genome shotgun (WGS) entry which is preliminary data.</text>
</comment>
<gene>
    <name evidence="1" type="ORF">ACFFH4_01315</name>
</gene>
<dbReference type="RefSeq" id="WP_273842986.1">
    <property type="nucleotide sequence ID" value="NZ_JAQQWT010000006.1"/>
</dbReference>